<dbReference type="GO" id="GO:0004729">
    <property type="term" value="F:oxygen-dependent protoporphyrinogen oxidase activity"/>
    <property type="evidence" value="ECO:0007669"/>
    <property type="project" value="UniProtKB-UniRule"/>
</dbReference>
<dbReference type="InterPro" id="IPR050464">
    <property type="entry name" value="Zeta_carotene_desat/Oxidored"/>
</dbReference>
<accession>A0A226D7X4</accession>
<comment type="pathway">
    <text evidence="2 11">Porphyrin-containing compound metabolism; protoporphyrin-IX biosynthesis; protoporphyrin-IX from protoporphyrinogen-IX: step 1/1.</text>
</comment>
<comment type="catalytic activity">
    <reaction evidence="10 11">
        <text>protoporphyrinogen IX + 3 O2 = protoporphyrin IX + 3 H2O2</text>
        <dbReference type="Rhea" id="RHEA:25576"/>
        <dbReference type="ChEBI" id="CHEBI:15379"/>
        <dbReference type="ChEBI" id="CHEBI:16240"/>
        <dbReference type="ChEBI" id="CHEBI:57306"/>
        <dbReference type="ChEBI" id="CHEBI:57307"/>
        <dbReference type="EC" id="1.3.3.4"/>
    </reaction>
</comment>
<dbReference type="InterPro" id="IPR002937">
    <property type="entry name" value="Amino_oxidase"/>
</dbReference>
<proteinExistence type="inferred from homology"/>
<evidence type="ECO:0000313" key="13">
    <source>
        <dbReference type="EMBL" id="OXA41645.1"/>
    </source>
</evidence>
<dbReference type="InterPro" id="IPR004572">
    <property type="entry name" value="Protoporphyrinogen_oxidase"/>
</dbReference>
<name>A0A226D7X4_FOLCA</name>
<dbReference type="Proteomes" id="UP000198287">
    <property type="component" value="Unassembled WGS sequence"/>
</dbReference>
<comment type="function">
    <text evidence="1 11">Catalyzes the 6-electron oxidation of protoporphyrinogen-IX to form protoporphyrin-IX.</text>
</comment>
<dbReference type="AlphaFoldDB" id="A0A226D7X4"/>
<dbReference type="NCBIfam" id="TIGR00562">
    <property type="entry name" value="proto_IX_ox"/>
    <property type="match status" value="1"/>
</dbReference>
<dbReference type="OrthoDB" id="419752at2759"/>
<reference evidence="13 14" key="1">
    <citation type="submission" date="2015-12" db="EMBL/GenBank/DDBJ databases">
        <title>The genome of Folsomia candida.</title>
        <authorList>
            <person name="Faddeeva A."/>
            <person name="Derks M.F."/>
            <person name="Anvar Y."/>
            <person name="Smit S."/>
            <person name="Van Straalen N."/>
            <person name="Roelofs D."/>
        </authorList>
    </citation>
    <scope>NUCLEOTIDE SEQUENCE [LARGE SCALE GENOMIC DNA]</scope>
    <source>
        <strain evidence="13 14">VU population</strain>
        <tissue evidence="13">Whole body</tissue>
    </source>
</reference>
<keyword evidence="5 11" id="KW-0285">Flavoprotein</keyword>
<keyword evidence="9 11" id="KW-0627">Porphyrin biosynthesis</keyword>
<comment type="subcellular location">
    <subcellularLocation>
        <location evidence="11">Mitochondrion inner membrane</location>
    </subcellularLocation>
</comment>
<dbReference type="Gene3D" id="3.50.50.60">
    <property type="entry name" value="FAD/NAD(P)-binding domain"/>
    <property type="match status" value="1"/>
</dbReference>
<dbReference type="EC" id="1.3.3.4" evidence="4 11"/>
<comment type="caution">
    <text evidence="13">The sequence shown here is derived from an EMBL/GenBank/DDBJ whole genome shotgun (WGS) entry which is preliminary data.</text>
</comment>
<dbReference type="Pfam" id="PF01593">
    <property type="entry name" value="Amino_oxidase"/>
    <property type="match status" value="1"/>
</dbReference>
<evidence type="ECO:0000256" key="11">
    <source>
        <dbReference type="RuleBase" id="RU367069"/>
    </source>
</evidence>
<keyword evidence="7 11" id="KW-0560">Oxidoreductase</keyword>
<dbReference type="GO" id="GO:0006782">
    <property type="term" value="P:protoporphyrinogen IX biosynthetic process"/>
    <property type="evidence" value="ECO:0007669"/>
    <property type="project" value="UniProtKB-UniRule"/>
</dbReference>
<dbReference type="SUPFAM" id="SSF51905">
    <property type="entry name" value="FAD/NAD(P)-binding domain"/>
    <property type="match status" value="1"/>
</dbReference>
<comment type="cofactor">
    <cofactor evidence="11">
        <name>FAD</name>
        <dbReference type="ChEBI" id="CHEBI:57692"/>
    </cofactor>
    <text evidence="11">Binds 1 FAD per subunit.</text>
</comment>
<evidence type="ECO:0000256" key="10">
    <source>
        <dbReference type="ARBA" id="ARBA00047554"/>
    </source>
</evidence>
<evidence type="ECO:0000256" key="8">
    <source>
        <dbReference type="ARBA" id="ARBA00023133"/>
    </source>
</evidence>
<evidence type="ECO:0000256" key="4">
    <source>
        <dbReference type="ARBA" id="ARBA00012867"/>
    </source>
</evidence>
<dbReference type="InterPro" id="IPR036188">
    <property type="entry name" value="FAD/NAD-bd_sf"/>
</dbReference>
<dbReference type="STRING" id="158441.A0A226D7X4"/>
<dbReference type="GO" id="GO:0005743">
    <property type="term" value="C:mitochondrial inner membrane"/>
    <property type="evidence" value="ECO:0007669"/>
    <property type="project" value="UniProtKB-SubCell"/>
</dbReference>
<protein>
    <recommendedName>
        <fullName evidence="4 11">Protoporphyrinogen oxidase</fullName>
        <ecNumber evidence="4 11">1.3.3.4</ecNumber>
    </recommendedName>
</protein>
<dbReference type="SUPFAM" id="SSF54373">
    <property type="entry name" value="FAD-linked reductases, C-terminal domain"/>
    <property type="match status" value="1"/>
</dbReference>
<evidence type="ECO:0000256" key="2">
    <source>
        <dbReference type="ARBA" id="ARBA00005073"/>
    </source>
</evidence>
<organism evidence="13 14">
    <name type="scientific">Folsomia candida</name>
    <name type="common">Springtail</name>
    <dbReference type="NCBI Taxonomy" id="158441"/>
    <lineage>
        <taxon>Eukaryota</taxon>
        <taxon>Metazoa</taxon>
        <taxon>Ecdysozoa</taxon>
        <taxon>Arthropoda</taxon>
        <taxon>Hexapoda</taxon>
        <taxon>Collembola</taxon>
        <taxon>Entomobryomorpha</taxon>
        <taxon>Isotomoidea</taxon>
        <taxon>Isotomidae</taxon>
        <taxon>Proisotominae</taxon>
        <taxon>Folsomia</taxon>
    </lineage>
</organism>
<evidence type="ECO:0000256" key="9">
    <source>
        <dbReference type="ARBA" id="ARBA00023244"/>
    </source>
</evidence>
<gene>
    <name evidence="13" type="ORF">Fcan01_23472</name>
</gene>
<keyword evidence="14" id="KW-1185">Reference proteome</keyword>
<comment type="similarity">
    <text evidence="3 11">Belongs to the protoporphyrinogen/coproporphyrinogen oxidase family. Protoporphyrinogen oxidase subfamily.</text>
</comment>
<feature type="domain" description="Amine oxidase" evidence="12">
    <location>
        <begin position="15"/>
        <end position="484"/>
    </location>
</feature>
<dbReference type="PANTHER" id="PTHR42923:SF3">
    <property type="entry name" value="PROTOPORPHYRINOGEN OXIDASE"/>
    <property type="match status" value="1"/>
</dbReference>
<dbReference type="UniPathway" id="UPA00251">
    <property type="reaction ID" value="UER00324"/>
</dbReference>
<evidence type="ECO:0000256" key="6">
    <source>
        <dbReference type="ARBA" id="ARBA00022827"/>
    </source>
</evidence>
<dbReference type="OMA" id="WFDQWFG"/>
<evidence type="ECO:0000259" key="12">
    <source>
        <dbReference type="Pfam" id="PF01593"/>
    </source>
</evidence>
<dbReference type="EMBL" id="LNIX01000028">
    <property type="protein sequence ID" value="OXA41645.1"/>
    <property type="molecule type" value="Genomic_DNA"/>
</dbReference>
<evidence type="ECO:0000313" key="14">
    <source>
        <dbReference type="Proteomes" id="UP000198287"/>
    </source>
</evidence>
<keyword evidence="6 11" id="KW-0274">FAD</keyword>
<evidence type="ECO:0000256" key="5">
    <source>
        <dbReference type="ARBA" id="ARBA00022630"/>
    </source>
</evidence>
<sequence>MPSGQKVIGILGGGISGLSTAFYLRKKFGDGIKAVIFEKSSRCGGWIKTISRTDGSDSFHYEMGPRTMRPHAESGMNTLDLVEELGLSEQVHFITKDHPVSKTRFIFHKEKLVKLPSDFSVLFRTVPPFDKPLIFAAFRDVFKWRRKLEDDSIHNFVRRRFGLDIANYIIDPIIRGICGGDARQISVKFLMKNLFEFEQKYGSAFLGLAFSRISSKHDNDVVNVGYSNIALASLRQNWSVWTLENGLQLLPWAIEDELKRYPNINIMKNCQVKSVRLGDRSKPGVIEVEYFPDCEQKATEMILCDHLISTVPSIELGRIIRRSKPSHPSLWKVFDTMESTDIQVTNLMYKGQDVLNYEAFGFLVSSVEKSTQGLLGVVFDTCTFPQGDRQILTVMSKPSPDEEHDIETIMGFLKTTLKIERPPDDHYMEVLRNCIPQYTVGHYEKVDAVRRYIKAANLPLTLAGASYDGVSVNDAIYSGKNAAESYDITDIT</sequence>
<evidence type="ECO:0000256" key="3">
    <source>
        <dbReference type="ARBA" id="ARBA00010551"/>
    </source>
</evidence>
<dbReference type="PANTHER" id="PTHR42923">
    <property type="entry name" value="PROTOPORPHYRINOGEN OXIDASE"/>
    <property type="match status" value="1"/>
</dbReference>
<evidence type="ECO:0000256" key="1">
    <source>
        <dbReference type="ARBA" id="ARBA00002600"/>
    </source>
</evidence>
<keyword evidence="8 11" id="KW-0350">Heme biosynthesis</keyword>
<evidence type="ECO:0000256" key="7">
    <source>
        <dbReference type="ARBA" id="ARBA00023002"/>
    </source>
</evidence>